<name>A0A0A9EI88_ARUDO</name>
<protein>
    <submittedName>
        <fullName evidence="2">Uncharacterized protein</fullName>
    </submittedName>
</protein>
<proteinExistence type="predicted"/>
<sequence>MHETSMFIMSNLQKNCFSVDVDCSSQLVGSALDLFVFVPALAHVVHICLCVYNSNCIFMCTNQWKKNYLYVMLELYDFSVIFT</sequence>
<keyword evidence="1" id="KW-0472">Membrane</keyword>
<organism evidence="2">
    <name type="scientific">Arundo donax</name>
    <name type="common">Giant reed</name>
    <name type="synonym">Donax arundinaceus</name>
    <dbReference type="NCBI Taxonomy" id="35708"/>
    <lineage>
        <taxon>Eukaryota</taxon>
        <taxon>Viridiplantae</taxon>
        <taxon>Streptophyta</taxon>
        <taxon>Embryophyta</taxon>
        <taxon>Tracheophyta</taxon>
        <taxon>Spermatophyta</taxon>
        <taxon>Magnoliopsida</taxon>
        <taxon>Liliopsida</taxon>
        <taxon>Poales</taxon>
        <taxon>Poaceae</taxon>
        <taxon>PACMAD clade</taxon>
        <taxon>Arundinoideae</taxon>
        <taxon>Arundineae</taxon>
        <taxon>Arundo</taxon>
    </lineage>
</organism>
<feature type="transmembrane region" description="Helical" evidence="1">
    <location>
        <begin position="34"/>
        <end position="58"/>
    </location>
</feature>
<evidence type="ECO:0000313" key="2">
    <source>
        <dbReference type="EMBL" id="JAD99801.1"/>
    </source>
</evidence>
<dbReference type="EMBL" id="GBRH01198094">
    <property type="protein sequence ID" value="JAD99801.1"/>
    <property type="molecule type" value="Transcribed_RNA"/>
</dbReference>
<accession>A0A0A9EI88</accession>
<reference evidence="2" key="1">
    <citation type="submission" date="2014-09" db="EMBL/GenBank/DDBJ databases">
        <authorList>
            <person name="Magalhaes I.L.F."/>
            <person name="Oliveira U."/>
            <person name="Santos F.R."/>
            <person name="Vidigal T.H.D.A."/>
            <person name="Brescovit A.D."/>
            <person name="Santos A.J."/>
        </authorList>
    </citation>
    <scope>NUCLEOTIDE SEQUENCE</scope>
    <source>
        <tissue evidence="2">Shoot tissue taken approximately 20 cm above the soil surface</tissue>
    </source>
</reference>
<dbReference type="AlphaFoldDB" id="A0A0A9EI88"/>
<reference evidence="2" key="2">
    <citation type="journal article" date="2015" name="Data Brief">
        <title>Shoot transcriptome of the giant reed, Arundo donax.</title>
        <authorList>
            <person name="Barrero R.A."/>
            <person name="Guerrero F.D."/>
            <person name="Moolhuijzen P."/>
            <person name="Goolsby J.A."/>
            <person name="Tidwell J."/>
            <person name="Bellgard S.E."/>
            <person name="Bellgard M.I."/>
        </authorList>
    </citation>
    <scope>NUCLEOTIDE SEQUENCE</scope>
    <source>
        <tissue evidence="2">Shoot tissue taken approximately 20 cm above the soil surface</tissue>
    </source>
</reference>
<keyword evidence="1" id="KW-0812">Transmembrane</keyword>
<keyword evidence="1" id="KW-1133">Transmembrane helix</keyword>
<evidence type="ECO:0000256" key="1">
    <source>
        <dbReference type="SAM" id="Phobius"/>
    </source>
</evidence>